<dbReference type="SUPFAM" id="SSF81321">
    <property type="entry name" value="Family A G protein-coupled receptor-like"/>
    <property type="match status" value="1"/>
</dbReference>
<accession>A0A238BK42</accession>
<proteinExistence type="predicted"/>
<organism evidence="2 3">
    <name type="scientific">Onchocerca flexuosa</name>
    <dbReference type="NCBI Taxonomy" id="387005"/>
    <lineage>
        <taxon>Eukaryota</taxon>
        <taxon>Metazoa</taxon>
        <taxon>Ecdysozoa</taxon>
        <taxon>Nematoda</taxon>
        <taxon>Chromadorea</taxon>
        <taxon>Rhabditida</taxon>
        <taxon>Spirurina</taxon>
        <taxon>Spiruromorpha</taxon>
        <taxon>Filarioidea</taxon>
        <taxon>Onchocercidae</taxon>
        <taxon>Onchocerca</taxon>
    </lineage>
</organism>
<sequence length="115" mass="12702">MDFDIDGTTTEDTNIVVNNENLLPEVVSHILHTYAYLFVGALLILVNIPAFLLVIMHKKLRNPYAILAASFFNSELTGISAILVGVKRIIASVGGVRVINHHECVLNVCLFLEKI</sequence>
<keyword evidence="1" id="KW-1133">Transmembrane helix</keyword>
<name>A0A238BK42_9BILA</name>
<evidence type="ECO:0000313" key="3">
    <source>
        <dbReference type="Proteomes" id="UP000242913"/>
    </source>
</evidence>
<gene>
    <name evidence="2" type="ORF">X798_07623</name>
</gene>
<evidence type="ECO:0008006" key="4">
    <source>
        <dbReference type="Google" id="ProtNLM"/>
    </source>
</evidence>
<dbReference type="EMBL" id="KZ271272">
    <property type="protein sequence ID" value="OZC05404.1"/>
    <property type="molecule type" value="Genomic_DNA"/>
</dbReference>
<protein>
    <recommendedName>
        <fullName evidence="4">G_PROTEIN_RECEP_F1_2 domain-containing protein</fullName>
    </recommendedName>
</protein>
<evidence type="ECO:0000313" key="2">
    <source>
        <dbReference type="EMBL" id="OZC05404.1"/>
    </source>
</evidence>
<reference evidence="2 3" key="1">
    <citation type="submission" date="2015-12" db="EMBL/GenBank/DDBJ databases">
        <title>Draft genome of the nematode, Onchocerca flexuosa.</title>
        <authorList>
            <person name="Mitreva M."/>
        </authorList>
    </citation>
    <scope>NUCLEOTIDE SEQUENCE [LARGE SCALE GENOMIC DNA]</scope>
    <source>
        <strain evidence="2">Red Deer</strain>
    </source>
</reference>
<dbReference type="OrthoDB" id="5873666at2759"/>
<keyword evidence="1" id="KW-0472">Membrane</keyword>
<feature type="transmembrane region" description="Helical" evidence="1">
    <location>
        <begin position="34"/>
        <end position="55"/>
    </location>
</feature>
<dbReference type="Proteomes" id="UP000242913">
    <property type="component" value="Unassembled WGS sequence"/>
</dbReference>
<dbReference type="AlphaFoldDB" id="A0A238BK42"/>
<evidence type="ECO:0000256" key="1">
    <source>
        <dbReference type="SAM" id="Phobius"/>
    </source>
</evidence>
<keyword evidence="1" id="KW-0812">Transmembrane</keyword>
<keyword evidence="3" id="KW-1185">Reference proteome</keyword>